<protein>
    <submittedName>
        <fullName evidence="1">Uncharacterized protein</fullName>
    </submittedName>
</protein>
<dbReference type="EMBL" id="FO082820">
    <property type="protein sequence ID" value="CCF21423.1"/>
    <property type="molecule type" value="Genomic_DNA"/>
</dbReference>
<dbReference type="Proteomes" id="UP000010792">
    <property type="component" value="Chromosome"/>
</dbReference>
<gene>
    <name evidence="1" type="ORF">NT26_3701</name>
</gene>
<proteinExistence type="predicted"/>
<sequence length="61" mass="6751">MPDLAGLRLRPSDVVSGPHGICRGLAVTLSRNEDTGQLATRMIYRPETPHQYQRQLVGSSF</sequence>
<evidence type="ECO:0000313" key="2">
    <source>
        <dbReference type="Proteomes" id="UP000010792"/>
    </source>
</evidence>
<evidence type="ECO:0000313" key="1">
    <source>
        <dbReference type="EMBL" id="CCF21423.1"/>
    </source>
</evidence>
<accession>L0NJZ4</accession>
<keyword evidence="2" id="KW-1185">Reference proteome</keyword>
<reference evidence="1 2" key="1">
    <citation type="journal article" date="2013" name="Genome Biol. Evol.">
        <title>Life in an arsenic-containing gold mine: genome and physiology of the autotrophic arsenite-oxidizing bacterium rhizobium sp. NT-26.</title>
        <authorList>
            <person name="Andres J."/>
            <person name="Arsene-Ploetze F."/>
            <person name="Barbe V."/>
            <person name="Brochier-Armanet C."/>
            <person name="Cleiss-Arnold J."/>
            <person name="Coppee J.Y."/>
            <person name="Dillies M.A."/>
            <person name="Geist"/>
            <person name="L"/>
            <person name="Joublin A."/>
            <person name="Koechler S."/>
            <person name="Lassalle F."/>
            <person name="Marchal M."/>
            <person name="Medigue C."/>
            <person name="Muller D."/>
            <person name="Nesme X."/>
            <person name="Plewniak F."/>
            <person name="Proux C."/>
            <person name="Ramirez-Bahena M.H."/>
            <person name="Schenowitz C."/>
            <person name="Sismeiro O."/>
            <person name="Vallenet D."/>
            <person name="Santini J.M."/>
            <person name="Bertin P.N."/>
        </authorList>
    </citation>
    <scope>NUCLEOTIDE SEQUENCE [LARGE SCALE GENOMIC DNA]</scope>
    <source>
        <strain evidence="1 2">NT-26</strain>
    </source>
</reference>
<dbReference type="KEGG" id="rht:NT26_3701"/>
<name>L0NJZ4_9HYPH</name>
<organism evidence="1 2">
    <name type="scientific">Pseudorhizobium banfieldiae</name>
    <dbReference type="NCBI Taxonomy" id="1125847"/>
    <lineage>
        <taxon>Bacteria</taxon>
        <taxon>Pseudomonadati</taxon>
        <taxon>Pseudomonadota</taxon>
        <taxon>Alphaproteobacteria</taxon>
        <taxon>Hyphomicrobiales</taxon>
        <taxon>Rhizobiaceae</taxon>
        <taxon>Rhizobium/Agrobacterium group</taxon>
        <taxon>Pseudorhizobium</taxon>
    </lineage>
</organism>
<dbReference type="AlphaFoldDB" id="L0NJZ4"/>